<proteinExistence type="predicted"/>
<accession>A0ABU5TNF5</accession>
<sequence length="59" mass="6860">MTIKEKLIREIEKTPEALLIQFMQIWQSTRQALSINESPTKLSEFSDNLALQNLLPMDI</sequence>
<name>A0ABU5TNF5_9CYAN</name>
<gene>
    <name evidence="1" type="ORF">VB774_18940</name>
</gene>
<protein>
    <submittedName>
        <fullName evidence="1">Uncharacterized protein</fullName>
    </submittedName>
</protein>
<organism evidence="1 2">
    <name type="scientific">Pseudanabaena galeata UHCC 0370</name>
    <dbReference type="NCBI Taxonomy" id="3110310"/>
    <lineage>
        <taxon>Bacteria</taxon>
        <taxon>Bacillati</taxon>
        <taxon>Cyanobacteriota</taxon>
        <taxon>Cyanophyceae</taxon>
        <taxon>Pseudanabaenales</taxon>
        <taxon>Pseudanabaenaceae</taxon>
        <taxon>Pseudanabaena</taxon>
    </lineage>
</organism>
<dbReference type="Proteomes" id="UP001301388">
    <property type="component" value="Unassembled WGS sequence"/>
</dbReference>
<reference evidence="1 2" key="1">
    <citation type="submission" date="2023-12" db="EMBL/GenBank/DDBJ databases">
        <title>Baltic Sea Cyanobacteria.</title>
        <authorList>
            <person name="Delbaje E."/>
            <person name="Fewer D.P."/>
            <person name="Shishido T.K."/>
        </authorList>
    </citation>
    <scope>NUCLEOTIDE SEQUENCE [LARGE SCALE GENOMIC DNA]</scope>
    <source>
        <strain evidence="1 2">UHCC 0370</strain>
    </source>
</reference>
<dbReference type="RefSeq" id="WP_323262879.1">
    <property type="nucleotide sequence ID" value="NZ_JAYGIE010000096.1"/>
</dbReference>
<evidence type="ECO:0000313" key="1">
    <source>
        <dbReference type="EMBL" id="MEA5479704.1"/>
    </source>
</evidence>
<comment type="caution">
    <text evidence="1">The sequence shown here is derived from an EMBL/GenBank/DDBJ whole genome shotgun (WGS) entry which is preliminary data.</text>
</comment>
<evidence type="ECO:0000313" key="2">
    <source>
        <dbReference type="Proteomes" id="UP001301388"/>
    </source>
</evidence>
<dbReference type="EMBL" id="JAYGIE010000096">
    <property type="protein sequence ID" value="MEA5479704.1"/>
    <property type="molecule type" value="Genomic_DNA"/>
</dbReference>
<keyword evidence="2" id="KW-1185">Reference proteome</keyword>